<keyword evidence="1" id="KW-0175">Coiled coil</keyword>
<evidence type="ECO:0000256" key="1">
    <source>
        <dbReference type="SAM" id="Coils"/>
    </source>
</evidence>
<keyword evidence="3" id="KW-1185">Reference proteome</keyword>
<dbReference type="AlphaFoldDB" id="A0A7J0G8B4"/>
<name>A0A7J0G8B4_9ERIC</name>
<dbReference type="Proteomes" id="UP000585474">
    <property type="component" value="Unassembled WGS sequence"/>
</dbReference>
<reference evidence="2 3" key="1">
    <citation type="submission" date="2019-07" db="EMBL/GenBank/DDBJ databases">
        <title>De Novo Assembly of kiwifruit Actinidia rufa.</title>
        <authorList>
            <person name="Sugita-Konishi S."/>
            <person name="Sato K."/>
            <person name="Mori E."/>
            <person name="Abe Y."/>
            <person name="Kisaki G."/>
            <person name="Hamano K."/>
            <person name="Suezawa K."/>
            <person name="Otani M."/>
            <person name="Fukuda T."/>
            <person name="Manabe T."/>
            <person name="Gomi K."/>
            <person name="Tabuchi M."/>
            <person name="Akimitsu K."/>
            <person name="Kataoka I."/>
        </authorList>
    </citation>
    <scope>NUCLEOTIDE SEQUENCE [LARGE SCALE GENOMIC DNA]</scope>
    <source>
        <strain evidence="3">cv. Fuchu</strain>
    </source>
</reference>
<sequence>MFGLYSQHRSFMCVMRDFSERHAEFVNTNSKVVSLTKQLENLKAELKKTRATIDAGRLNKAEAKSSALSQAEN</sequence>
<protein>
    <submittedName>
        <fullName evidence="2">Uncharacterized protein</fullName>
    </submittedName>
</protein>
<organism evidence="2 3">
    <name type="scientific">Actinidia rufa</name>
    <dbReference type="NCBI Taxonomy" id="165716"/>
    <lineage>
        <taxon>Eukaryota</taxon>
        <taxon>Viridiplantae</taxon>
        <taxon>Streptophyta</taxon>
        <taxon>Embryophyta</taxon>
        <taxon>Tracheophyta</taxon>
        <taxon>Spermatophyta</taxon>
        <taxon>Magnoliopsida</taxon>
        <taxon>eudicotyledons</taxon>
        <taxon>Gunneridae</taxon>
        <taxon>Pentapetalae</taxon>
        <taxon>asterids</taxon>
        <taxon>Ericales</taxon>
        <taxon>Actinidiaceae</taxon>
        <taxon>Actinidia</taxon>
    </lineage>
</organism>
<proteinExistence type="predicted"/>
<evidence type="ECO:0000313" key="3">
    <source>
        <dbReference type="Proteomes" id="UP000585474"/>
    </source>
</evidence>
<feature type="coiled-coil region" evidence="1">
    <location>
        <begin position="25"/>
        <end position="59"/>
    </location>
</feature>
<evidence type="ECO:0000313" key="2">
    <source>
        <dbReference type="EMBL" id="GFZ07023.1"/>
    </source>
</evidence>
<comment type="caution">
    <text evidence="2">The sequence shown here is derived from an EMBL/GenBank/DDBJ whole genome shotgun (WGS) entry which is preliminary data.</text>
</comment>
<dbReference type="EMBL" id="BJWL01000018">
    <property type="protein sequence ID" value="GFZ07023.1"/>
    <property type="molecule type" value="Genomic_DNA"/>
</dbReference>
<gene>
    <name evidence="2" type="ORF">Acr_18g0011930</name>
</gene>
<accession>A0A7J0G8B4</accession>